<protein>
    <submittedName>
        <fullName evidence="2">Spore cortex biosynthesis protein YabQ</fullName>
    </submittedName>
</protein>
<gene>
    <name evidence="2" type="ORF">H9Q76_12570</name>
</gene>
<dbReference type="Proteomes" id="UP000515819">
    <property type="component" value="Chromosome"/>
</dbReference>
<reference evidence="2 3" key="1">
    <citation type="submission" date="2020-08" db="EMBL/GenBank/DDBJ databases">
        <authorList>
            <person name="Liu C."/>
            <person name="Sun Q."/>
        </authorList>
    </citation>
    <scope>NUCLEOTIDE SEQUENCE [LARGE SCALE GENOMIC DNA]</scope>
    <source>
        <strain evidence="2 3">NSJ-4</strain>
    </source>
</reference>
<dbReference type="InterPro" id="IPR019074">
    <property type="entry name" value="YabQ"/>
</dbReference>
<dbReference type="KEGG" id="wcp:H9Q76_12570"/>
<dbReference type="AlphaFoldDB" id="A0A7G9FLU5"/>
<proteinExistence type="predicted"/>
<accession>A0A7G9FLU5</accession>
<keyword evidence="3" id="KW-1185">Reference proteome</keyword>
<feature type="transmembrane region" description="Helical" evidence="1">
    <location>
        <begin position="59"/>
        <end position="81"/>
    </location>
</feature>
<evidence type="ECO:0000313" key="3">
    <source>
        <dbReference type="Proteomes" id="UP000515819"/>
    </source>
</evidence>
<evidence type="ECO:0000256" key="1">
    <source>
        <dbReference type="SAM" id="Phobius"/>
    </source>
</evidence>
<sequence>MSVAVGIALTLSYDLLRVFRRVVSHNSILIAMEDVCFWLIWTYVTLECIHVYGDGVLHWYMAVGILFGVVLFHYTISCALLKSVNNILYKVKKSAKKHKKLLKNSDNKGKM</sequence>
<keyword evidence="1" id="KW-0812">Transmembrane</keyword>
<dbReference type="EMBL" id="CP060632">
    <property type="protein sequence ID" value="QNL99526.1"/>
    <property type="molecule type" value="Genomic_DNA"/>
</dbReference>
<dbReference type="NCBIfam" id="TIGR02893">
    <property type="entry name" value="spore_yabQ"/>
    <property type="match status" value="1"/>
</dbReference>
<name>A0A7G9FLU5_9FIRM</name>
<keyword evidence="1" id="KW-0472">Membrane</keyword>
<dbReference type="RefSeq" id="WP_181985648.1">
    <property type="nucleotide sequence ID" value="NZ_CP060632.1"/>
</dbReference>
<organism evidence="2 3">
    <name type="scientific">Wujia chipingensis</name>
    <dbReference type="NCBI Taxonomy" id="2763670"/>
    <lineage>
        <taxon>Bacteria</taxon>
        <taxon>Bacillati</taxon>
        <taxon>Bacillota</taxon>
        <taxon>Clostridia</taxon>
        <taxon>Lachnospirales</taxon>
        <taxon>Lachnospiraceae</taxon>
        <taxon>Wujia</taxon>
    </lineage>
</organism>
<dbReference type="Pfam" id="PF09578">
    <property type="entry name" value="Spore_YabQ"/>
    <property type="match status" value="1"/>
</dbReference>
<evidence type="ECO:0000313" key="2">
    <source>
        <dbReference type="EMBL" id="QNL99526.1"/>
    </source>
</evidence>
<keyword evidence="1" id="KW-1133">Transmembrane helix</keyword>